<evidence type="ECO:0000256" key="1">
    <source>
        <dbReference type="SAM" id="Phobius"/>
    </source>
</evidence>
<comment type="caution">
    <text evidence="2">The sequence shown here is derived from an EMBL/GenBank/DDBJ whole genome shotgun (WGS) entry which is preliminary data.</text>
</comment>
<dbReference type="RefSeq" id="WP_138109888.1">
    <property type="nucleotide sequence ID" value="NZ_JRPR02000006.1"/>
</dbReference>
<keyword evidence="1" id="KW-0472">Membrane</keyword>
<feature type="transmembrane region" description="Helical" evidence="1">
    <location>
        <begin position="113"/>
        <end position="129"/>
    </location>
</feature>
<feature type="transmembrane region" description="Helical" evidence="1">
    <location>
        <begin position="247"/>
        <end position="273"/>
    </location>
</feature>
<name>A0A4V6I2G3_9HELI</name>
<evidence type="ECO:0000313" key="3">
    <source>
        <dbReference type="Proteomes" id="UP000029733"/>
    </source>
</evidence>
<dbReference type="EMBL" id="JRPR02000006">
    <property type="protein sequence ID" value="TLD96062.1"/>
    <property type="molecule type" value="Genomic_DNA"/>
</dbReference>
<feature type="transmembrane region" description="Helical" evidence="1">
    <location>
        <begin position="84"/>
        <end position="107"/>
    </location>
</feature>
<feature type="transmembrane region" description="Helical" evidence="1">
    <location>
        <begin position="339"/>
        <end position="361"/>
    </location>
</feature>
<organism evidence="2 3">
    <name type="scientific">Helicobacter jaachi</name>
    <dbReference type="NCBI Taxonomy" id="1677920"/>
    <lineage>
        <taxon>Bacteria</taxon>
        <taxon>Pseudomonadati</taxon>
        <taxon>Campylobacterota</taxon>
        <taxon>Epsilonproteobacteria</taxon>
        <taxon>Campylobacterales</taxon>
        <taxon>Helicobacteraceae</taxon>
        <taxon>Helicobacter</taxon>
    </lineage>
</organism>
<protein>
    <submittedName>
        <fullName evidence="2">Uncharacterized protein</fullName>
    </submittedName>
</protein>
<feature type="transmembrane region" description="Helical" evidence="1">
    <location>
        <begin position="205"/>
        <end position="227"/>
    </location>
</feature>
<sequence length="538" mass="61693">MVSFSRYGFNLDDIWMWLEIYEHKPVWNGYNPSMGRFFPLASLDLNVLMQFSTSPYIFFAFNALLALIFALTWFYMLSFVSQKIWLNILLIAFFMLSMGFVIVTFGICYPERLLVVFLSIFIITSMLYLRAPTLSLFMLGILMINLCIYLKEPMFIAAFVFGFMLFISTLRISFVDSINTESTHSPNVSPIQADSINSHKKALRFYALGIMSSAALYALIYALFILPQMTKVYNRATPFTNTLVVKIQGWINFILNDGLIIALTLAIVCYRIYLILRGRDKIRALFDGLLCACLAYMLVYFALGIFEVYYLLPCYIWSGVAIMYYLFTQGYIKRLVMKLCIAFGLLGFFSSSLPMGFYTMINLKAMAVQFNELLDFSAKYIAQNPHTRIYFDGTGRGRDIYPDWYVRYFIEYLNRIYNVKDFDVMSAMPNGKDIVLDSISPYSYYNNLTITKPQVGDLLILNNTTSIYADSAYIAQLASSHSLIFTSTFSSIPYISIRSVIKGINFKFIGAQSALLGNANMFHLPLETYVFKVQNLAL</sequence>
<dbReference type="Proteomes" id="UP000029733">
    <property type="component" value="Unassembled WGS sequence"/>
</dbReference>
<keyword evidence="3" id="KW-1185">Reference proteome</keyword>
<feature type="transmembrane region" description="Helical" evidence="1">
    <location>
        <begin position="56"/>
        <end position="77"/>
    </location>
</feature>
<proteinExistence type="predicted"/>
<keyword evidence="1" id="KW-0812">Transmembrane</keyword>
<dbReference type="AlphaFoldDB" id="A0A4V6I2G3"/>
<dbReference type="OrthoDB" id="5318859at2"/>
<accession>A0A4V6I2G3</accession>
<feature type="transmembrane region" description="Helical" evidence="1">
    <location>
        <begin position="285"/>
        <end position="303"/>
    </location>
</feature>
<gene>
    <name evidence="2" type="ORF">LS71_007405</name>
</gene>
<keyword evidence="1" id="KW-1133">Transmembrane helix</keyword>
<feature type="transmembrane region" description="Helical" evidence="1">
    <location>
        <begin position="156"/>
        <end position="174"/>
    </location>
</feature>
<feature type="transmembrane region" description="Helical" evidence="1">
    <location>
        <begin position="309"/>
        <end position="327"/>
    </location>
</feature>
<evidence type="ECO:0000313" key="2">
    <source>
        <dbReference type="EMBL" id="TLD96062.1"/>
    </source>
</evidence>
<reference evidence="2 3" key="1">
    <citation type="journal article" date="2014" name="Genome Announc.">
        <title>Draft genome sequences of eight enterohepatic helicobacter species isolated from both laboratory and wild rodents.</title>
        <authorList>
            <person name="Sheh A."/>
            <person name="Shen Z."/>
            <person name="Fox J.G."/>
        </authorList>
    </citation>
    <scope>NUCLEOTIDE SEQUENCE [LARGE SCALE GENOMIC DNA]</scope>
    <source>
        <strain evidence="2 3">MIT 09-6949</strain>
    </source>
</reference>